<feature type="compositionally biased region" description="Pro residues" evidence="1">
    <location>
        <begin position="255"/>
        <end position="273"/>
    </location>
</feature>
<name>A0A439CUD1_9PEZI</name>
<sequence>MSSDNESNPSSATITHEYVDPSQLGLLREDAEIVKPTEKKPYYKLYMDNERPDSGHGYCLVLVSVTKPLPHPLIPAFEHSKPTDFVKIRHQPLCRCANFSKTAAGFFAAWQDIRQRLWDDGNDRAFSVFYSSDYNYDFQLSKALAYASLAARLALGKPIPPGYISLVKQYGTLEIKENLQATGVFADFLADPEEYFTYPYMSEGSDDSTRPKFIRRAGVDIPAVEDPGMEDPGDSGDGGGNAIDIPDESFDIPGPNMPVPDIPVPDAEPPRPPSALDEEGHFDLLRWHEQLADAGIVGMEIPGAGRLDPGLFYISIFDAEHANLECVNPARVTRSNAEVPAAAEAAVPASMGSSEEERIEPSNAEVPRAATAAVPVDIGSPADERVRSFAEIAAAAATAAAPVLVGVGSSEEERIEPPNAEAAGAATAAAPVDMGRPADERARYFAEIAAATTAAAAPVPVGVGGSEEERVDLVPSDPLPPDIPTRDAQDSD</sequence>
<feature type="region of interest" description="Disordered" evidence="1">
    <location>
        <begin position="223"/>
        <end position="274"/>
    </location>
</feature>
<dbReference type="AlphaFoldDB" id="A0A439CUD1"/>
<reference evidence="2 3" key="1">
    <citation type="submission" date="2018-12" db="EMBL/GenBank/DDBJ databases">
        <title>Draft genome sequence of Xylaria grammica IHI A82.</title>
        <authorList>
            <person name="Buettner E."/>
            <person name="Kellner H."/>
        </authorList>
    </citation>
    <scope>NUCLEOTIDE SEQUENCE [LARGE SCALE GENOMIC DNA]</scope>
    <source>
        <strain evidence="2 3">IHI A82</strain>
    </source>
</reference>
<organism evidence="2 3">
    <name type="scientific">Xylaria grammica</name>
    <dbReference type="NCBI Taxonomy" id="363999"/>
    <lineage>
        <taxon>Eukaryota</taxon>
        <taxon>Fungi</taxon>
        <taxon>Dikarya</taxon>
        <taxon>Ascomycota</taxon>
        <taxon>Pezizomycotina</taxon>
        <taxon>Sordariomycetes</taxon>
        <taxon>Xylariomycetidae</taxon>
        <taxon>Xylariales</taxon>
        <taxon>Xylariaceae</taxon>
        <taxon>Xylaria</taxon>
    </lineage>
</organism>
<evidence type="ECO:0000313" key="2">
    <source>
        <dbReference type="EMBL" id="RWA05742.1"/>
    </source>
</evidence>
<keyword evidence="3" id="KW-1185">Reference proteome</keyword>
<dbReference type="EMBL" id="RYZI01000404">
    <property type="protein sequence ID" value="RWA05742.1"/>
    <property type="molecule type" value="Genomic_DNA"/>
</dbReference>
<dbReference type="Proteomes" id="UP000286045">
    <property type="component" value="Unassembled WGS sequence"/>
</dbReference>
<comment type="caution">
    <text evidence="2">The sequence shown here is derived from an EMBL/GenBank/DDBJ whole genome shotgun (WGS) entry which is preliminary data.</text>
</comment>
<evidence type="ECO:0000313" key="3">
    <source>
        <dbReference type="Proteomes" id="UP000286045"/>
    </source>
</evidence>
<evidence type="ECO:0000256" key="1">
    <source>
        <dbReference type="SAM" id="MobiDB-lite"/>
    </source>
</evidence>
<protein>
    <submittedName>
        <fullName evidence="2">Uncharacterized protein</fullName>
    </submittedName>
</protein>
<gene>
    <name evidence="2" type="ORF">EKO27_g9366</name>
</gene>
<accession>A0A439CUD1</accession>
<proteinExistence type="predicted"/>
<feature type="region of interest" description="Disordered" evidence="1">
    <location>
        <begin position="456"/>
        <end position="492"/>
    </location>
</feature>